<reference evidence="2 3" key="1">
    <citation type="submission" date="2019-06" db="EMBL/GenBank/DDBJ databases">
        <title>Sequencing the genomes of 1000 actinobacteria strains.</title>
        <authorList>
            <person name="Klenk H.-P."/>
        </authorList>
    </citation>
    <scope>NUCLEOTIDE SEQUENCE [LARGE SCALE GENOMIC DNA]</scope>
    <source>
        <strain evidence="2 3">DSM 21947</strain>
    </source>
</reference>
<comment type="caution">
    <text evidence="2">The sequence shown here is derived from an EMBL/GenBank/DDBJ whole genome shotgun (WGS) entry which is preliminary data.</text>
</comment>
<keyword evidence="3" id="KW-1185">Reference proteome</keyword>
<dbReference type="InterPro" id="IPR023286">
    <property type="entry name" value="ABATE_dom_sf"/>
</dbReference>
<dbReference type="InterPro" id="IPR021005">
    <property type="entry name" value="Znf_CGNR"/>
</dbReference>
<name>A0A8H2KA53_9MICO</name>
<dbReference type="PANTHER" id="PTHR35525">
    <property type="entry name" value="BLL6575 PROTEIN"/>
    <property type="match status" value="1"/>
</dbReference>
<proteinExistence type="predicted"/>
<dbReference type="RefSeq" id="WP_141991172.1">
    <property type="nucleotide sequence ID" value="NZ_VFRA01000001.1"/>
</dbReference>
<dbReference type="AlphaFoldDB" id="A0A8H2KA53"/>
<dbReference type="Proteomes" id="UP000316560">
    <property type="component" value="Unassembled WGS sequence"/>
</dbReference>
<evidence type="ECO:0000313" key="2">
    <source>
        <dbReference type="EMBL" id="TQO20942.1"/>
    </source>
</evidence>
<evidence type="ECO:0000259" key="1">
    <source>
        <dbReference type="Pfam" id="PF11706"/>
    </source>
</evidence>
<gene>
    <name evidence="2" type="ORF">FB472_2598</name>
</gene>
<dbReference type="InterPro" id="IPR010852">
    <property type="entry name" value="ABATE"/>
</dbReference>
<dbReference type="Pfam" id="PF11706">
    <property type="entry name" value="zf-CGNR"/>
    <property type="match status" value="1"/>
</dbReference>
<evidence type="ECO:0000313" key="3">
    <source>
        <dbReference type="Proteomes" id="UP000316560"/>
    </source>
</evidence>
<dbReference type="OrthoDB" id="3531194at2"/>
<dbReference type="PANTHER" id="PTHR35525:SF3">
    <property type="entry name" value="BLL6575 PROTEIN"/>
    <property type="match status" value="1"/>
</dbReference>
<feature type="domain" description="Zinc finger CGNR" evidence="1">
    <location>
        <begin position="138"/>
        <end position="180"/>
    </location>
</feature>
<dbReference type="Pfam" id="PF07336">
    <property type="entry name" value="ABATE"/>
    <property type="match status" value="1"/>
</dbReference>
<dbReference type="EMBL" id="VFRA01000001">
    <property type="protein sequence ID" value="TQO20942.1"/>
    <property type="molecule type" value="Genomic_DNA"/>
</dbReference>
<sequence>MQFAPDTIESLEFAVSLGNSHPLASRSGSDELSTIGDVYDLIMRFRYTGRIDRDPAEVAEVRLVRERIRRVWRLTRDNAATEINAMLAEANALPFLTRHGDSDWHLHANSPGAPLAERIQSEIGLALVDVVRTDAMWRLRRCQAPDCEGLMADLSRNGSRRFCSIRCGNRMNQIAYRERQAADEHDT</sequence>
<protein>
    <submittedName>
        <fullName evidence="2">Putative stress-induced transcription regulator</fullName>
    </submittedName>
</protein>
<accession>A0A8H2KA53</accession>
<organism evidence="2 3">
    <name type="scientific">Rhodoglobus vestalii</name>
    <dbReference type="NCBI Taxonomy" id="193384"/>
    <lineage>
        <taxon>Bacteria</taxon>
        <taxon>Bacillati</taxon>
        <taxon>Actinomycetota</taxon>
        <taxon>Actinomycetes</taxon>
        <taxon>Micrococcales</taxon>
        <taxon>Microbacteriaceae</taxon>
        <taxon>Rhodoglobus</taxon>
    </lineage>
</organism>
<dbReference type="SUPFAM" id="SSF160904">
    <property type="entry name" value="Jann2411-like"/>
    <property type="match status" value="1"/>
</dbReference>
<dbReference type="Gene3D" id="1.10.3300.10">
    <property type="entry name" value="Jann2411-like domain"/>
    <property type="match status" value="1"/>
</dbReference>